<gene>
    <name evidence="1" type="ordered locus">Saro_0660</name>
</gene>
<dbReference type="STRING" id="279238.Saro_0660"/>
<proteinExistence type="predicted"/>
<sequence>MAGVKAGTLEIEILTNMARLQEEMRQIEKSVGNMSTGVARSTKAANDNIGSIGKTSGLAKHHVQNLAFQFQDLGIQLTAAAQSSKPFQGAMMALFQQGTQIQGVMSQAGIGVGGLIAQIGRFVLAAAPAIAAIGAISAAVGLVTSEINENSKVTVTWQDTLLGTYDALKKYLTDQLTGAFKAFGLETSNVWKDVVNAAKWGINWIIGAMTVVPRVLRDTWSLIPAGVADIFVTAANGAIRAVNAMVAKTVEILNGFISSANVILGKVGLDLPKLAAPQIGELQNSYAGAGAKLGTAFMGAIRDTVTRDYLGDAAAAISPFAQARAVERMKKDAKKAGKEAGKALRDGAEDELKKLLASLEGTFAIYRDAAKTTGKMLDKQLDRDWQRMFDEMADKQRKASQAAVDAADANAAWNDELRRTIELLDQIGGFASILANIGAVIEGFSSGDFSGVRGPLGGLLGLVGSTDEGKQAIKDLGVVFRDALDGVFGGEGSFTKALKAASVGVAAGQMVFGSKNSGIGSAVGGVLGEVAGKAIGKSVGGLLGKVGGPLGSIVGGILGGALGSLFKTVKTGFAVVSNTGVTSGGSSSELASSSKSSGTGIQAAIQNIADQLGGSVGNYSVSIGKRSSGWISVSASGSSQVADKNWKKRNVGGDLIYDGKDEAEALRVALLNAIRDGAIQGVRAGTAALLKKDGDIETQLNKALKFEGVFTSLKQMTDPVGYALQQLTKEFEGLKKIFDEAGATAAEYADLEKLLNLQKQEAIDKAAAEVRQKALEAVNDPLKLQIRILELLGKGEDAVAAARIMELASLKSSLQPLQAMVYQLEDAKAVIDQFGPLADDLRAYRKELLGGSTTMGLAYLAGQFRSTAASAAGGDATALGQLRSVSGQYLDAAKENAASALDYQRAVSEVLAAVDRGLFAADAQVDYAQAQIDAIENTANIMQSMKTELVTLQKQVADTSATTLKLWQRFEINGLPVNNDAGPVQVEVVS</sequence>
<keyword evidence="2" id="KW-1185">Reference proteome</keyword>
<dbReference type="KEGG" id="nar:Saro_0660"/>
<name>Q2GAL6_NOVAD</name>
<evidence type="ECO:0000313" key="2">
    <source>
        <dbReference type="Proteomes" id="UP000009134"/>
    </source>
</evidence>
<reference evidence="2" key="1">
    <citation type="submission" date="2006-01" db="EMBL/GenBank/DDBJ databases">
        <title>Complete sequence of Novosphingobium aromaticivorans DSM 12444.</title>
        <authorList>
            <consortium name="US DOE Joint Genome Institute"/>
            <person name="Copeland A."/>
            <person name="Lucas S."/>
            <person name="Lapidus A."/>
            <person name="Barry K."/>
            <person name="Detter J.C."/>
            <person name="Glavina T."/>
            <person name="Hammon N."/>
            <person name="Israni S."/>
            <person name="Pitluck S."/>
            <person name="Chain P."/>
            <person name="Malfatti S."/>
            <person name="Shin M."/>
            <person name="Vergez L."/>
            <person name="Schmutz J."/>
            <person name="Larimer F."/>
            <person name="Land M."/>
            <person name="Kyrpides N."/>
            <person name="Ivanova N."/>
            <person name="Fredrickson J."/>
            <person name="Balkwill D."/>
            <person name="Romine M.F."/>
            <person name="Richardson P."/>
        </authorList>
    </citation>
    <scope>NUCLEOTIDE SEQUENCE [LARGE SCALE GENOMIC DNA]</scope>
    <source>
        <strain evidence="2">ATCC 700278 / DSM 12444 / CCUG 56034 / CIP 105152 / NBRC 16084 / F199</strain>
    </source>
</reference>
<dbReference type="HOGENOM" id="CLU_301648_0_0_5"/>
<evidence type="ECO:0008006" key="3">
    <source>
        <dbReference type="Google" id="ProtNLM"/>
    </source>
</evidence>
<protein>
    <recommendedName>
        <fullName evidence="3">Bacteriophage tail tape measure N-terminal domain-containing protein</fullName>
    </recommendedName>
</protein>
<dbReference type="AlphaFoldDB" id="Q2GAL6"/>
<accession>Q2GAL6</accession>
<dbReference type="EMBL" id="CP000248">
    <property type="protein sequence ID" value="ABD25107.1"/>
    <property type="molecule type" value="Genomic_DNA"/>
</dbReference>
<dbReference type="RefSeq" id="WP_011444321.1">
    <property type="nucleotide sequence ID" value="NC_007794.1"/>
</dbReference>
<organism evidence="1 2">
    <name type="scientific">Novosphingobium aromaticivorans (strain ATCC 700278 / DSM 12444 / CCUG 56034 / CIP 105152 / NBRC 16084 / F199)</name>
    <dbReference type="NCBI Taxonomy" id="279238"/>
    <lineage>
        <taxon>Bacteria</taxon>
        <taxon>Pseudomonadati</taxon>
        <taxon>Pseudomonadota</taxon>
        <taxon>Alphaproteobacteria</taxon>
        <taxon>Sphingomonadales</taxon>
        <taxon>Sphingomonadaceae</taxon>
        <taxon>Novosphingobium</taxon>
    </lineage>
</organism>
<dbReference type="Proteomes" id="UP000009134">
    <property type="component" value="Chromosome"/>
</dbReference>
<evidence type="ECO:0000313" key="1">
    <source>
        <dbReference type="EMBL" id="ABD25107.1"/>
    </source>
</evidence>
<dbReference type="eggNOG" id="COG5412">
    <property type="taxonomic scope" value="Bacteria"/>
</dbReference>